<dbReference type="CDD" id="cd22999">
    <property type="entry name" value="SAP_SLX4"/>
    <property type="match status" value="1"/>
</dbReference>
<feature type="region of interest" description="Disordered" evidence="10">
    <location>
        <begin position="351"/>
        <end position="370"/>
    </location>
</feature>
<feature type="region of interest" description="Disordered" evidence="10">
    <location>
        <begin position="590"/>
        <end position="694"/>
    </location>
</feature>
<comment type="similarity">
    <text evidence="2 9">Belongs to the SLX4 family.</text>
</comment>
<keyword evidence="12" id="KW-1185">Reference proteome</keyword>
<feature type="compositionally biased region" description="Low complexity" evidence="10">
    <location>
        <begin position="303"/>
        <end position="312"/>
    </location>
</feature>
<comment type="function">
    <text evidence="9">Regulatory subunit of the SLX1-SLX4 structure-specific endonuclease that resolves DNA secondary structures generated during DNA repair and recombination. Has endonuclease activity towards branched DNA substrates, introducing single-strand cuts in duplex DNA close to junctions with ss-DNA.</text>
</comment>
<comment type="subunit">
    <text evidence="9">Forms a heterodimer with SLX1.</text>
</comment>
<proteinExistence type="inferred from homology"/>
<accession>A0A395HI05</accession>
<name>A0A395HI05_ASPHC</name>
<feature type="compositionally biased region" description="Polar residues" evidence="10">
    <location>
        <begin position="500"/>
        <end position="513"/>
    </location>
</feature>
<feature type="compositionally biased region" description="Low complexity" evidence="10">
    <location>
        <begin position="160"/>
        <end position="178"/>
    </location>
</feature>
<dbReference type="Proteomes" id="UP000248961">
    <property type="component" value="Unassembled WGS sequence"/>
</dbReference>
<dbReference type="GO" id="GO:0006260">
    <property type="term" value="P:DNA replication"/>
    <property type="evidence" value="ECO:0007669"/>
    <property type="project" value="InterPro"/>
</dbReference>
<feature type="compositionally biased region" description="Basic residues" evidence="10">
    <location>
        <begin position="623"/>
        <end position="641"/>
    </location>
</feature>
<dbReference type="InterPro" id="IPR027784">
    <property type="entry name" value="Slx4_ascomycetes"/>
</dbReference>
<feature type="compositionally biased region" description="Basic and acidic residues" evidence="10">
    <location>
        <begin position="51"/>
        <end position="69"/>
    </location>
</feature>
<dbReference type="GO" id="GO:0017108">
    <property type="term" value="F:5'-flap endonuclease activity"/>
    <property type="evidence" value="ECO:0007669"/>
    <property type="project" value="InterPro"/>
</dbReference>
<feature type="compositionally biased region" description="Low complexity" evidence="10">
    <location>
        <begin position="518"/>
        <end position="529"/>
    </location>
</feature>
<feature type="compositionally biased region" description="Polar residues" evidence="10">
    <location>
        <begin position="116"/>
        <end position="128"/>
    </location>
</feature>
<feature type="compositionally biased region" description="Low complexity" evidence="10">
    <location>
        <begin position="644"/>
        <end position="663"/>
    </location>
</feature>
<evidence type="ECO:0000256" key="10">
    <source>
        <dbReference type="SAM" id="MobiDB-lite"/>
    </source>
</evidence>
<evidence type="ECO:0000256" key="5">
    <source>
        <dbReference type="ARBA" id="ARBA00023172"/>
    </source>
</evidence>
<evidence type="ECO:0000256" key="2">
    <source>
        <dbReference type="ARBA" id="ARBA00006661"/>
    </source>
</evidence>
<feature type="compositionally biased region" description="Low complexity" evidence="10">
    <location>
        <begin position="609"/>
        <end position="622"/>
    </location>
</feature>
<keyword evidence="5 9" id="KW-0233">DNA recombination</keyword>
<feature type="compositionally biased region" description="Polar residues" evidence="10">
    <location>
        <begin position="218"/>
        <end position="233"/>
    </location>
</feature>
<comment type="PTM">
    <text evidence="9">Phosphorylated in response to DNA damage.</text>
</comment>
<feature type="compositionally biased region" description="Low complexity" evidence="10">
    <location>
        <begin position="756"/>
        <end position="768"/>
    </location>
</feature>
<feature type="region of interest" description="Disordered" evidence="10">
    <location>
        <begin position="1"/>
        <end position="199"/>
    </location>
</feature>
<evidence type="ECO:0000256" key="6">
    <source>
        <dbReference type="ARBA" id="ARBA00023204"/>
    </source>
</evidence>
<evidence type="ECO:0000256" key="8">
    <source>
        <dbReference type="ARBA" id="ARBA00029496"/>
    </source>
</evidence>
<dbReference type="AlphaFoldDB" id="A0A395HI05"/>
<feature type="compositionally biased region" description="Low complexity" evidence="10">
    <location>
        <begin position="727"/>
        <end position="748"/>
    </location>
</feature>
<feature type="compositionally biased region" description="Basic residues" evidence="10">
    <location>
        <begin position="361"/>
        <end position="370"/>
    </location>
</feature>
<dbReference type="STRING" id="1450537.A0A395HI05"/>
<feature type="region of interest" description="Disordered" evidence="10">
    <location>
        <begin position="725"/>
        <end position="771"/>
    </location>
</feature>
<evidence type="ECO:0000313" key="12">
    <source>
        <dbReference type="Proteomes" id="UP000248961"/>
    </source>
</evidence>
<dbReference type="GO" id="GO:0006281">
    <property type="term" value="P:DNA repair"/>
    <property type="evidence" value="ECO:0007669"/>
    <property type="project" value="UniProtKB-UniRule"/>
</dbReference>
<keyword evidence="4 9" id="KW-0227">DNA damage</keyword>
<dbReference type="HAMAP" id="MF_03110">
    <property type="entry name" value="Endonuc_su_Slx4"/>
    <property type="match status" value="1"/>
</dbReference>
<evidence type="ECO:0000256" key="7">
    <source>
        <dbReference type="ARBA" id="ARBA00023242"/>
    </source>
</evidence>
<keyword evidence="7 9" id="KW-0539">Nucleus</keyword>
<dbReference type="InterPro" id="IPR018574">
    <property type="entry name" value="Structure-sp_endonuc_su_Slx4"/>
</dbReference>
<feature type="compositionally biased region" description="Polar residues" evidence="10">
    <location>
        <begin position="10"/>
        <end position="20"/>
    </location>
</feature>
<dbReference type="EMBL" id="KZ824330">
    <property type="protein sequence ID" value="RAL07531.1"/>
    <property type="molecule type" value="Genomic_DNA"/>
</dbReference>
<organism evidence="11 12">
    <name type="scientific">Aspergillus homomorphus (strain CBS 101889)</name>
    <dbReference type="NCBI Taxonomy" id="1450537"/>
    <lineage>
        <taxon>Eukaryota</taxon>
        <taxon>Fungi</taxon>
        <taxon>Dikarya</taxon>
        <taxon>Ascomycota</taxon>
        <taxon>Pezizomycotina</taxon>
        <taxon>Eurotiomycetes</taxon>
        <taxon>Eurotiomycetidae</taxon>
        <taxon>Eurotiales</taxon>
        <taxon>Aspergillaceae</taxon>
        <taxon>Aspergillus</taxon>
        <taxon>Aspergillus subgen. Circumdati</taxon>
    </lineage>
</organism>
<dbReference type="OrthoDB" id="5349119at2759"/>
<evidence type="ECO:0000256" key="4">
    <source>
        <dbReference type="ARBA" id="ARBA00022763"/>
    </source>
</evidence>
<feature type="region of interest" description="Disordered" evidence="10">
    <location>
        <begin position="475"/>
        <end position="553"/>
    </location>
</feature>
<keyword evidence="6 9" id="KW-0234">DNA repair</keyword>
<comment type="subcellular location">
    <subcellularLocation>
        <location evidence="1 9">Nucleus</location>
    </subcellularLocation>
</comment>
<feature type="region of interest" description="Disordered" evidence="10">
    <location>
        <begin position="260"/>
        <end position="322"/>
    </location>
</feature>
<feature type="compositionally biased region" description="Polar residues" evidence="10">
    <location>
        <begin position="530"/>
        <end position="542"/>
    </location>
</feature>
<sequence length="858" mass="92998">MTATAEVIILSSSPEHNPASTPAPPKFDAQKLFGLSPIDTSTPQLPSPSDLFRDQSRSRFFDSGKQPDKRTRKPTKTTCKSTEAAKSDATGVGVKGDQVEDKVKKRGRPKKKDSAEASNDGPTETISTKKPPATERKTKTSGTTIKRDTAANKTISGRVGKASASSQSSKGQIGKKAGPPSTPQVSSKQDSAIDAQDWTKDGLQIEQALKRRLDWTPTELTVGQTSKLDNNLAQDTNETRSFGTMLSEFGFGGVPASRVESQALEDTGPTKRRRIELLNSRICSGNKPSDNDSSDKHSTEGGSSNLKASSVAKKSKKPTKKFSTLTARVTAQYLTDSAQAMDDSEMSTTASISSSLASRKPTIKKGKSNAKAREPELVILSPQAAVRSLHDQELVFGTCSQLEREDSPTLIRELQTAIRESEQSLALETSTRISHSASNDQSLAVSRFTASRNLWSVAARDTDGSVLPVEVVDLVDGSDTPKPRPTINNENTAGKEEETASVTSKTGTIPDTQESGDESSSSNTEISNTLDNQTSVTTSQPSAPRPEMPHFSSFTDAQLCKRIASYGFKPIRSRPKMIEILTKCWESKNGTTHPSVPENPAPQPPTALTLGTTTHKGPTKGTTKPRKTTATKKTNTRSKHKTSSEPSNPERTTSSSSSKPGTTKSKKARTSQNIHQTTKPTHKTATSTSTIPTYSFANVEEIQDSEDDESIPSPSRLQARYLHHHNPTTQPTSLPTTTTTTTILSPSPTRRRRPNPTKNTKASATTSTGIETPNLHDQITQAVHLQPRLRPTSVSRQPSWHEKILMYDPIFLEDFTTWLNTEGLGLVDEDREVGAALVKEWCEGRGVCCCYRKKGREG</sequence>
<evidence type="ECO:0000256" key="9">
    <source>
        <dbReference type="HAMAP-Rule" id="MF_03110"/>
    </source>
</evidence>
<protein>
    <recommendedName>
        <fullName evidence="8 9">Structure-specific endonuclease subunit SLX4</fullName>
    </recommendedName>
</protein>
<evidence type="ECO:0000256" key="3">
    <source>
        <dbReference type="ARBA" id="ARBA00022553"/>
    </source>
</evidence>
<feature type="compositionally biased region" description="Basic and acidic residues" evidence="10">
    <location>
        <begin position="289"/>
        <end position="299"/>
    </location>
</feature>
<evidence type="ECO:0000313" key="11">
    <source>
        <dbReference type="EMBL" id="RAL07531.1"/>
    </source>
</evidence>
<gene>
    <name evidence="9" type="primary">SLX4</name>
    <name evidence="11" type="ORF">BO97DRAFT_446835</name>
</gene>
<dbReference type="VEuPathDB" id="FungiDB:BO97DRAFT_446835"/>
<feature type="region of interest" description="Disordered" evidence="10">
    <location>
        <begin position="214"/>
        <end position="233"/>
    </location>
</feature>
<feature type="compositionally biased region" description="Low complexity" evidence="10">
    <location>
        <begin position="677"/>
        <end position="693"/>
    </location>
</feature>
<reference evidence="11 12" key="1">
    <citation type="submission" date="2018-02" db="EMBL/GenBank/DDBJ databases">
        <title>The genomes of Aspergillus section Nigri reveals drivers in fungal speciation.</title>
        <authorList>
            <consortium name="DOE Joint Genome Institute"/>
            <person name="Vesth T.C."/>
            <person name="Nybo J."/>
            <person name="Theobald S."/>
            <person name="Brandl J."/>
            <person name="Frisvad J.C."/>
            <person name="Nielsen K.F."/>
            <person name="Lyhne E.K."/>
            <person name="Kogle M.E."/>
            <person name="Kuo A."/>
            <person name="Riley R."/>
            <person name="Clum A."/>
            <person name="Nolan M."/>
            <person name="Lipzen A."/>
            <person name="Salamov A."/>
            <person name="Henrissat B."/>
            <person name="Wiebenga A."/>
            <person name="De vries R.P."/>
            <person name="Grigoriev I.V."/>
            <person name="Mortensen U.H."/>
            <person name="Andersen M.R."/>
            <person name="Baker S.E."/>
        </authorList>
    </citation>
    <scope>NUCLEOTIDE SEQUENCE [LARGE SCALE GENOMIC DNA]</scope>
    <source>
        <strain evidence="11 12">CBS 101889</strain>
    </source>
</reference>
<keyword evidence="3 9" id="KW-0597">Phosphoprotein</keyword>
<dbReference type="GO" id="GO:0006310">
    <property type="term" value="P:DNA recombination"/>
    <property type="evidence" value="ECO:0007669"/>
    <property type="project" value="UniProtKB-UniRule"/>
</dbReference>
<evidence type="ECO:0000256" key="1">
    <source>
        <dbReference type="ARBA" id="ARBA00004123"/>
    </source>
</evidence>
<dbReference type="GO" id="GO:0033557">
    <property type="term" value="C:Slx1-Slx4 complex"/>
    <property type="evidence" value="ECO:0007669"/>
    <property type="project" value="UniProtKB-UniRule"/>
</dbReference>
<dbReference type="Pfam" id="PF09494">
    <property type="entry name" value="Slx4"/>
    <property type="match status" value="1"/>
</dbReference>